<accession>A0A6S6QKY8</accession>
<organism evidence="3 4">
    <name type="scientific">Terrihabitans soli</name>
    <dbReference type="NCBI Taxonomy" id="708113"/>
    <lineage>
        <taxon>Bacteria</taxon>
        <taxon>Pseudomonadati</taxon>
        <taxon>Pseudomonadota</taxon>
        <taxon>Alphaproteobacteria</taxon>
        <taxon>Hyphomicrobiales</taxon>
        <taxon>Terrihabitans</taxon>
    </lineage>
</organism>
<protein>
    <recommendedName>
        <fullName evidence="1">glutathione-specific gamma-glutamylcyclotransferase</fullName>
        <ecNumber evidence="1">4.3.2.7</ecNumber>
    </recommendedName>
</protein>
<dbReference type="GO" id="GO:0006751">
    <property type="term" value="P:glutathione catabolic process"/>
    <property type="evidence" value="ECO:0007669"/>
    <property type="project" value="InterPro"/>
</dbReference>
<evidence type="ECO:0000313" key="3">
    <source>
        <dbReference type="EMBL" id="BCJ89549.1"/>
    </source>
</evidence>
<name>A0A6S6QKY8_9HYPH</name>
<evidence type="ECO:0000256" key="2">
    <source>
        <dbReference type="ARBA" id="ARBA00023239"/>
    </source>
</evidence>
<dbReference type="SUPFAM" id="SSF110857">
    <property type="entry name" value="Gamma-glutamyl cyclotransferase-like"/>
    <property type="match status" value="1"/>
</dbReference>
<keyword evidence="4" id="KW-1185">Reference proteome</keyword>
<dbReference type="PANTHER" id="PTHR12192">
    <property type="entry name" value="CATION TRANSPORT PROTEIN CHAC-RELATED"/>
    <property type="match status" value="1"/>
</dbReference>
<dbReference type="Proteomes" id="UP000515317">
    <property type="component" value="Chromosome"/>
</dbReference>
<sequence length="185" mass="20786">MDASQDLWIFGYGSLMWRPGFSYEESRPALLDGWHRELCVYSHHWRGTAESPGLVLGLDKGGTCRGVAFRVAPTEAAGVRAYLHEREMRGSVYLELTEKIVFSDRTDAMALAYVSDAAHPQYAGALTREDRLKIIENSHGEGGPNRDYVINTVLHLRQLGVHDAELEWLHERLGGEKFNDQMAGI</sequence>
<dbReference type="Gene3D" id="3.10.490.10">
    <property type="entry name" value="Gamma-glutamyl cyclotransferase-like"/>
    <property type="match status" value="1"/>
</dbReference>
<keyword evidence="3" id="KW-0808">Transferase</keyword>
<dbReference type="RefSeq" id="WP_222876253.1">
    <property type="nucleotide sequence ID" value="NZ_AP023361.1"/>
</dbReference>
<dbReference type="InterPro" id="IPR036568">
    <property type="entry name" value="GGCT-like_sf"/>
</dbReference>
<dbReference type="EMBL" id="AP023361">
    <property type="protein sequence ID" value="BCJ89549.1"/>
    <property type="molecule type" value="Genomic_DNA"/>
</dbReference>
<dbReference type="PANTHER" id="PTHR12192:SF2">
    <property type="entry name" value="GLUTATHIONE-SPECIFIC GAMMA-GLUTAMYLCYCLOTRANSFERASE 2"/>
    <property type="match status" value="1"/>
</dbReference>
<dbReference type="CDD" id="cd06661">
    <property type="entry name" value="GGCT_like"/>
    <property type="match status" value="1"/>
</dbReference>
<evidence type="ECO:0000313" key="4">
    <source>
        <dbReference type="Proteomes" id="UP000515317"/>
    </source>
</evidence>
<dbReference type="KEGG" id="tso:IZ6_02840"/>
<dbReference type="EC" id="4.3.2.7" evidence="1"/>
<reference evidence="3 4" key="1">
    <citation type="submission" date="2020-08" db="EMBL/GenBank/DDBJ databases">
        <title>Genome sequence of Rhizobiales bacterium strain IZ6.</title>
        <authorList>
            <person name="Nakai R."/>
            <person name="Naganuma T."/>
        </authorList>
    </citation>
    <scope>NUCLEOTIDE SEQUENCE [LARGE SCALE GENOMIC DNA]</scope>
    <source>
        <strain evidence="3 4">IZ6</strain>
    </source>
</reference>
<proteinExistence type="predicted"/>
<gene>
    <name evidence="3" type="primary">chaC</name>
    <name evidence="3" type="ORF">IZ6_02840</name>
</gene>
<evidence type="ECO:0000256" key="1">
    <source>
        <dbReference type="ARBA" id="ARBA00012344"/>
    </source>
</evidence>
<dbReference type="GO" id="GO:0061928">
    <property type="term" value="F:glutathione specific gamma-glutamylcyclotransferase activity"/>
    <property type="evidence" value="ECO:0007669"/>
    <property type="project" value="UniProtKB-EC"/>
</dbReference>
<dbReference type="InterPro" id="IPR006840">
    <property type="entry name" value="ChaC"/>
</dbReference>
<dbReference type="GO" id="GO:0016740">
    <property type="term" value="F:transferase activity"/>
    <property type="evidence" value="ECO:0007669"/>
    <property type="project" value="UniProtKB-KW"/>
</dbReference>
<keyword evidence="2" id="KW-0456">Lyase</keyword>
<dbReference type="Pfam" id="PF04752">
    <property type="entry name" value="ChaC"/>
    <property type="match status" value="1"/>
</dbReference>
<dbReference type="InterPro" id="IPR013024">
    <property type="entry name" value="GGCT-like"/>
</dbReference>
<dbReference type="AlphaFoldDB" id="A0A6S6QKY8"/>
<dbReference type="GO" id="GO:0005737">
    <property type="term" value="C:cytoplasm"/>
    <property type="evidence" value="ECO:0007669"/>
    <property type="project" value="TreeGrafter"/>
</dbReference>